<evidence type="ECO:0000259" key="4">
    <source>
        <dbReference type="Pfam" id="PF00248"/>
    </source>
</evidence>
<organism evidence="5 6">
    <name type="scientific">Arthrobacter flavus</name>
    <dbReference type="NCBI Taxonomy" id="95172"/>
    <lineage>
        <taxon>Bacteria</taxon>
        <taxon>Bacillati</taxon>
        <taxon>Actinomycetota</taxon>
        <taxon>Actinomycetes</taxon>
        <taxon>Micrococcales</taxon>
        <taxon>Micrococcaceae</taxon>
        <taxon>Arthrobacter</taxon>
    </lineage>
</organism>
<dbReference type="SUPFAM" id="SSF51430">
    <property type="entry name" value="NAD(P)-linked oxidoreductase"/>
    <property type="match status" value="1"/>
</dbReference>
<sequence>MHKAPKVALNNGVQIDQVGYGVYKVPPETTVDLCAQALEVGYRTIDTAAMYGNEAGVGRAVTDAVNAGWLERDDVFVTTKLWNDNHGYDATLRAFDASQQALGLDDVDLYLIHWPCPEKDQYVDTFRALEQLYHDGRVRAIGVSNFQVTHLERLLAETGVVPVVNQIELHPYLQQEELRRFHDTHGIRTQAWSPLGRGAILTDPVIGEIAADLDRTPAQVVLRWHVQSGHLVIPKASSPDRIASNLDVFGFELSPAQLTAIEGLEQNTRFGSHPDRVN</sequence>
<dbReference type="PANTHER" id="PTHR43827:SF3">
    <property type="entry name" value="NADP-DEPENDENT OXIDOREDUCTASE DOMAIN-CONTAINING PROTEIN"/>
    <property type="match status" value="1"/>
</dbReference>
<comment type="similarity">
    <text evidence="1">Belongs to the aldo/keto reductase family.</text>
</comment>
<feature type="domain" description="NADP-dependent oxidoreductase" evidence="4">
    <location>
        <begin position="24"/>
        <end position="264"/>
    </location>
</feature>
<dbReference type="Pfam" id="PF00248">
    <property type="entry name" value="Aldo_ket_red"/>
    <property type="match status" value="1"/>
</dbReference>
<dbReference type="RefSeq" id="WP_343882037.1">
    <property type="nucleotide sequence ID" value="NZ_BAAAIJ010000059.1"/>
</dbReference>
<gene>
    <name evidence="5" type="ORF">ACFSFX_17420</name>
</gene>
<evidence type="ECO:0000256" key="2">
    <source>
        <dbReference type="ARBA" id="ARBA00022857"/>
    </source>
</evidence>
<reference evidence="6" key="1">
    <citation type="journal article" date="2019" name="Int. J. Syst. Evol. Microbiol.">
        <title>The Global Catalogue of Microorganisms (GCM) 10K type strain sequencing project: providing services to taxonomists for standard genome sequencing and annotation.</title>
        <authorList>
            <consortium name="The Broad Institute Genomics Platform"/>
            <consortium name="The Broad Institute Genome Sequencing Center for Infectious Disease"/>
            <person name="Wu L."/>
            <person name="Ma J."/>
        </authorList>
    </citation>
    <scope>NUCLEOTIDE SEQUENCE [LARGE SCALE GENOMIC DNA]</scope>
    <source>
        <strain evidence="6">JCM 11496</strain>
    </source>
</reference>
<dbReference type="InterPro" id="IPR023210">
    <property type="entry name" value="NADP_OxRdtase_dom"/>
</dbReference>
<dbReference type="PANTHER" id="PTHR43827">
    <property type="entry name" value="2,5-DIKETO-D-GLUCONIC ACID REDUCTASE"/>
    <property type="match status" value="1"/>
</dbReference>
<dbReference type="EMBL" id="JBHUGA010000067">
    <property type="protein sequence ID" value="MFD1848368.1"/>
    <property type="molecule type" value="Genomic_DNA"/>
</dbReference>
<name>A0ABW4QCE5_9MICC</name>
<protein>
    <submittedName>
        <fullName evidence="5">Aldo/keto reductase</fullName>
    </submittedName>
</protein>
<dbReference type="PROSITE" id="PS00062">
    <property type="entry name" value="ALDOKETO_REDUCTASE_2"/>
    <property type="match status" value="1"/>
</dbReference>
<evidence type="ECO:0000313" key="5">
    <source>
        <dbReference type="EMBL" id="MFD1848368.1"/>
    </source>
</evidence>
<accession>A0ABW4QCE5</accession>
<dbReference type="Gene3D" id="3.20.20.100">
    <property type="entry name" value="NADP-dependent oxidoreductase domain"/>
    <property type="match status" value="1"/>
</dbReference>
<dbReference type="InterPro" id="IPR020471">
    <property type="entry name" value="AKR"/>
</dbReference>
<keyword evidence="2" id="KW-0521">NADP</keyword>
<keyword evidence="6" id="KW-1185">Reference proteome</keyword>
<dbReference type="Proteomes" id="UP001597307">
    <property type="component" value="Unassembled WGS sequence"/>
</dbReference>
<evidence type="ECO:0000256" key="3">
    <source>
        <dbReference type="ARBA" id="ARBA00023002"/>
    </source>
</evidence>
<dbReference type="InterPro" id="IPR036812">
    <property type="entry name" value="NAD(P)_OxRdtase_dom_sf"/>
</dbReference>
<evidence type="ECO:0000256" key="1">
    <source>
        <dbReference type="ARBA" id="ARBA00007905"/>
    </source>
</evidence>
<keyword evidence="3" id="KW-0560">Oxidoreductase</keyword>
<proteinExistence type="inferred from homology"/>
<comment type="caution">
    <text evidence="5">The sequence shown here is derived from an EMBL/GenBank/DDBJ whole genome shotgun (WGS) entry which is preliminary data.</text>
</comment>
<dbReference type="PIRSF" id="PIRSF000097">
    <property type="entry name" value="AKR"/>
    <property type="match status" value="1"/>
</dbReference>
<evidence type="ECO:0000313" key="6">
    <source>
        <dbReference type="Proteomes" id="UP001597307"/>
    </source>
</evidence>
<dbReference type="InterPro" id="IPR018170">
    <property type="entry name" value="Aldo/ket_reductase_CS"/>
</dbReference>
<dbReference type="PRINTS" id="PR00069">
    <property type="entry name" value="ALDKETRDTASE"/>
</dbReference>